<gene>
    <name evidence="2" type="ORF">QYT958_LOCUS46030</name>
    <name evidence="3" type="ORF">QYT958_LOCUS47320</name>
</gene>
<protein>
    <submittedName>
        <fullName evidence="3">Uncharacterized protein</fullName>
    </submittedName>
</protein>
<evidence type="ECO:0000313" key="3">
    <source>
        <dbReference type="EMBL" id="CAF5136547.1"/>
    </source>
</evidence>
<evidence type="ECO:0000313" key="4">
    <source>
        <dbReference type="Proteomes" id="UP000663848"/>
    </source>
</evidence>
<dbReference type="EMBL" id="CAJOBR010079874">
    <property type="protein sequence ID" value="CAF5120635.1"/>
    <property type="molecule type" value="Genomic_DNA"/>
</dbReference>
<keyword evidence="1" id="KW-1133">Transmembrane helix</keyword>
<dbReference type="AlphaFoldDB" id="A0A822FRT0"/>
<sequence>MLAFAGTRIAQPLLLREIIIYISDTSGLPAYRGYLFAIGLTICSIIQAIVHQQAFFRNQRV</sequence>
<feature type="non-terminal residue" evidence="3">
    <location>
        <position position="1"/>
    </location>
</feature>
<name>A0A822FRT0_9BILA</name>
<evidence type="ECO:0000313" key="2">
    <source>
        <dbReference type="EMBL" id="CAF5120635.1"/>
    </source>
</evidence>
<accession>A0A822FRT0</accession>
<reference evidence="3" key="1">
    <citation type="submission" date="2021-02" db="EMBL/GenBank/DDBJ databases">
        <authorList>
            <person name="Nowell W R."/>
        </authorList>
    </citation>
    <scope>NUCLEOTIDE SEQUENCE</scope>
</reference>
<evidence type="ECO:0000256" key="1">
    <source>
        <dbReference type="SAM" id="Phobius"/>
    </source>
</evidence>
<keyword evidence="1" id="KW-0472">Membrane</keyword>
<comment type="caution">
    <text evidence="3">The sequence shown here is derived from an EMBL/GenBank/DDBJ whole genome shotgun (WGS) entry which is preliminary data.</text>
</comment>
<dbReference type="EMBL" id="CAJOBR010088376">
    <property type="protein sequence ID" value="CAF5136547.1"/>
    <property type="molecule type" value="Genomic_DNA"/>
</dbReference>
<keyword evidence="1" id="KW-0812">Transmembrane</keyword>
<dbReference type="Proteomes" id="UP000663848">
    <property type="component" value="Unassembled WGS sequence"/>
</dbReference>
<feature type="non-terminal residue" evidence="3">
    <location>
        <position position="61"/>
    </location>
</feature>
<feature type="transmembrane region" description="Helical" evidence="1">
    <location>
        <begin position="31"/>
        <end position="50"/>
    </location>
</feature>
<organism evidence="3 4">
    <name type="scientific">Rotaria socialis</name>
    <dbReference type="NCBI Taxonomy" id="392032"/>
    <lineage>
        <taxon>Eukaryota</taxon>
        <taxon>Metazoa</taxon>
        <taxon>Spiralia</taxon>
        <taxon>Gnathifera</taxon>
        <taxon>Rotifera</taxon>
        <taxon>Eurotatoria</taxon>
        <taxon>Bdelloidea</taxon>
        <taxon>Philodinida</taxon>
        <taxon>Philodinidae</taxon>
        <taxon>Rotaria</taxon>
    </lineage>
</organism>
<proteinExistence type="predicted"/>